<keyword evidence="1" id="KW-0282">Flagellum</keyword>
<organism evidence="1 2">
    <name type="scientific">Halanaerobium polyolivorans</name>
    <dbReference type="NCBI Taxonomy" id="2886943"/>
    <lineage>
        <taxon>Bacteria</taxon>
        <taxon>Bacillati</taxon>
        <taxon>Bacillota</taxon>
        <taxon>Clostridia</taxon>
        <taxon>Halanaerobiales</taxon>
        <taxon>Halanaerobiaceae</taxon>
        <taxon>Halanaerobium</taxon>
    </lineage>
</organism>
<accession>A0AAW4WZM6</accession>
<keyword evidence="2" id="KW-1185">Reference proteome</keyword>
<dbReference type="Proteomes" id="UP001199296">
    <property type="component" value="Unassembled WGS sequence"/>
</dbReference>
<keyword evidence="1" id="KW-0966">Cell projection</keyword>
<dbReference type="AlphaFoldDB" id="A0AAW4WZM6"/>
<name>A0AAW4WZM6_9FIRM</name>
<gene>
    <name evidence="1" type="ORF">LJ207_07545</name>
</gene>
<protein>
    <submittedName>
        <fullName evidence="1">Flagellar protein</fullName>
    </submittedName>
</protein>
<keyword evidence="1" id="KW-0969">Cilium</keyword>
<evidence type="ECO:0000313" key="2">
    <source>
        <dbReference type="Proteomes" id="UP001199296"/>
    </source>
</evidence>
<proteinExistence type="predicted"/>
<dbReference type="RefSeq" id="WP_229345743.1">
    <property type="nucleotide sequence ID" value="NZ_JAJFAT010000009.1"/>
</dbReference>
<dbReference type="EMBL" id="JAJFAT010000009">
    <property type="protein sequence ID" value="MCC3145174.1"/>
    <property type="molecule type" value="Genomic_DNA"/>
</dbReference>
<evidence type="ECO:0000313" key="1">
    <source>
        <dbReference type="EMBL" id="MCC3145174.1"/>
    </source>
</evidence>
<reference evidence="1 2" key="1">
    <citation type="submission" date="2021-10" db="EMBL/GenBank/DDBJ databases">
        <authorList>
            <person name="Grouzdev D.S."/>
            <person name="Pantiukh K.S."/>
            <person name="Krutkina M.S."/>
        </authorList>
    </citation>
    <scope>NUCLEOTIDE SEQUENCE [LARGE SCALE GENOMIC DNA]</scope>
    <source>
        <strain evidence="1 2">Z-7514</strain>
    </source>
</reference>
<comment type="caution">
    <text evidence="1">The sequence shown here is derived from an EMBL/GenBank/DDBJ whole genome shotgun (WGS) entry which is preliminary data.</text>
</comment>
<sequence>MGLANCKECGKLFNSTTSKVCPDCRESEEEKFELVKEYLYENPKSTIEAVVEGTGVERELIIKFMRDQRLEETGIELNHSLNCKRCGAQISSGKFCSSCKNKLISEIDQSNKAEDKEKKKKGSEMFLRDRFKRK</sequence>